<sequence>MTADTRRRHGLSCFPSASPSPSCSLAHLLPFSVTASSFLGRDGPIRWMDSVLDVVPSSSHGEARPECDPARFLMPGGRR</sequence>
<dbReference type="Proteomes" id="UP001055439">
    <property type="component" value="Chromosome 8"/>
</dbReference>
<gene>
    <name evidence="2" type="ORF">MUK42_03615</name>
</gene>
<evidence type="ECO:0000256" key="1">
    <source>
        <dbReference type="SAM" id="MobiDB-lite"/>
    </source>
</evidence>
<evidence type="ECO:0000313" key="3">
    <source>
        <dbReference type="Proteomes" id="UP001055439"/>
    </source>
</evidence>
<dbReference type="EMBL" id="CP097510">
    <property type="protein sequence ID" value="URE35907.1"/>
    <property type="molecule type" value="Genomic_DNA"/>
</dbReference>
<protein>
    <submittedName>
        <fullName evidence="2">Uncharacterized protein</fullName>
    </submittedName>
</protein>
<reference evidence="2" key="1">
    <citation type="submission" date="2022-05" db="EMBL/GenBank/DDBJ databases">
        <title>The Musa troglodytarum L. genome provides insights into the mechanism of non-climacteric behaviour and enrichment of carotenoids.</title>
        <authorList>
            <person name="Wang J."/>
        </authorList>
    </citation>
    <scope>NUCLEOTIDE SEQUENCE</scope>
    <source>
        <tissue evidence="2">Leaf</tissue>
    </source>
</reference>
<organism evidence="2 3">
    <name type="scientific">Musa troglodytarum</name>
    <name type="common">fe'i banana</name>
    <dbReference type="NCBI Taxonomy" id="320322"/>
    <lineage>
        <taxon>Eukaryota</taxon>
        <taxon>Viridiplantae</taxon>
        <taxon>Streptophyta</taxon>
        <taxon>Embryophyta</taxon>
        <taxon>Tracheophyta</taxon>
        <taxon>Spermatophyta</taxon>
        <taxon>Magnoliopsida</taxon>
        <taxon>Liliopsida</taxon>
        <taxon>Zingiberales</taxon>
        <taxon>Musaceae</taxon>
        <taxon>Musa</taxon>
    </lineage>
</organism>
<accession>A0A9E7HTU3</accession>
<proteinExistence type="predicted"/>
<feature type="region of interest" description="Disordered" evidence="1">
    <location>
        <begin position="58"/>
        <end position="79"/>
    </location>
</feature>
<dbReference type="AlphaFoldDB" id="A0A9E7HTU3"/>
<keyword evidence="3" id="KW-1185">Reference proteome</keyword>
<evidence type="ECO:0000313" key="2">
    <source>
        <dbReference type="EMBL" id="URE35907.1"/>
    </source>
</evidence>
<name>A0A9E7HTU3_9LILI</name>